<dbReference type="Gene3D" id="3.30.70.920">
    <property type="match status" value="1"/>
</dbReference>
<dbReference type="EMBL" id="QWDC01000005">
    <property type="protein sequence ID" value="RFZ90064.1"/>
    <property type="molecule type" value="Genomic_DNA"/>
</dbReference>
<dbReference type="AlphaFoldDB" id="A0A372NM98"/>
<dbReference type="Gene3D" id="1.10.10.10">
    <property type="entry name" value="Winged helix-like DNA-binding domain superfamily/Winged helix DNA-binding domain"/>
    <property type="match status" value="1"/>
</dbReference>
<dbReference type="PRINTS" id="PR00033">
    <property type="entry name" value="HTHASNC"/>
</dbReference>
<dbReference type="SUPFAM" id="SSF46785">
    <property type="entry name" value="Winged helix' DNA-binding domain"/>
    <property type="match status" value="1"/>
</dbReference>
<dbReference type="InterPro" id="IPR019888">
    <property type="entry name" value="Tscrpt_reg_AsnC-like"/>
</dbReference>
<dbReference type="Pfam" id="PF13412">
    <property type="entry name" value="HTH_24"/>
    <property type="match status" value="1"/>
</dbReference>
<dbReference type="InterPro" id="IPR036388">
    <property type="entry name" value="WH-like_DNA-bd_sf"/>
</dbReference>
<organism evidence="5 6">
    <name type="scientific">Mucilaginibacter conchicola</name>
    <dbReference type="NCBI Taxonomy" id="2303333"/>
    <lineage>
        <taxon>Bacteria</taxon>
        <taxon>Pseudomonadati</taxon>
        <taxon>Bacteroidota</taxon>
        <taxon>Sphingobacteriia</taxon>
        <taxon>Sphingobacteriales</taxon>
        <taxon>Sphingobacteriaceae</taxon>
        <taxon>Mucilaginibacter</taxon>
    </lineage>
</organism>
<evidence type="ECO:0000313" key="6">
    <source>
        <dbReference type="Proteomes" id="UP000264217"/>
    </source>
</evidence>
<evidence type="ECO:0000256" key="2">
    <source>
        <dbReference type="ARBA" id="ARBA00023125"/>
    </source>
</evidence>
<dbReference type="Pfam" id="PF01037">
    <property type="entry name" value="AsnC_trans_reg"/>
    <property type="match status" value="1"/>
</dbReference>
<reference evidence="5 6" key="1">
    <citation type="submission" date="2018-08" db="EMBL/GenBank/DDBJ databases">
        <title>Mucilaginibacter sp. MYSH2.</title>
        <authorList>
            <person name="Seo T."/>
        </authorList>
    </citation>
    <scope>NUCLEOTIDE SEQUENCE [LARGE SCALE GENOMIC DNA]</scope>
    <source>
        <strain evidence="5 6">MYSH2</strain>
    </source>
</reference>
<accession>A0A372NM98</accession>
<keyword evidence="2" id="KW-0238">DNA-binding</keyword>
<dbReference type="InterPro" id="IPR011008">
    <property type="entry name" value="Dimeric_a/b-barrel"/>
</dbReference>
<feature type="domain" description="HTH asnC-type" evidence="4">
    <location>
        <begin position="7"/>
        <end position="68"/>
    </location>
</feature>
<name>A0A372NM98_9SPHI</name>
<dbReference type="GO" id="GO:0005829">
    <property type="term" value="C:cytosol"/>
    <property type="evidence" value="ECO:0007669"/>
    <property type="project" value="TreeGrafter"/>
</dbReference>
<keyword evidence="6" id="KW-1185">Reference proteome</keyword>
<keyword evidence="3" id="KW-0804">Transcription</keyword>
<dbReference type="InterPro" id="IPR019887">
    <property type="entry name" value="Tscrpt_reg_AsnC/Lrp_C"/>
</dbReference>
<dbReference type="SMART" id="SM00344">
    <property type="entry name" value="HTH_ASNC"/>
    <property type="match status" value="1"/>
</dbReference>
<dbReference type="InterPro" id="IPR036390">
    <property type="entry name" value="WH_DNA-bd_sf"/>
</dbReference>
<dbReference type="Proteomes" id="UP000264217">
    <property type="component" value="Unassembled WGS sequence"/>
</dbReference>
<proteinExistence type="predicted"/>
<evidence type="ECO:0000259" key="4">
    <source>
        <dbReference type="PROSITE" id="PS50956"/>
    </source>
</evidence>
<evidence type="ECO:0000256" key="3">
    <source>
        <dbReference type="ARBA" id="ARBA00023163"/>
    </source>
</evidence>
<dbReference type="SUPFAM" id="SSF54909">
    <property type="entry name" value="Dimeric alpha+beta barrel"/>
    <property type="match status" value="1"/>
</dbReference>
<gene>
    <name evidence="5" type="ORF">D0C36_22745</name>
</gene>
<dbReference type="OrthoDB" id="9800326at2"/>
<keyword evidence="1" id="KW-0805">Transcription regulation</keyword>
<dbReference type="PANTHER" id="PTHR30154">
    <property type="entry name" value="LEUCINE-RESPONSIVE REGULATORY PROTEIN"/>
    <property type="match status" value="1"/>
</dbReference>
<dbReference type="PANTHER" id="PTHR30154:SF34">
    <property type="entry name" value="TRANSCRIPTIONAL REGULATOR AZLB"/>
    <property type="match status" value="1"/>
</dbReference>
<dbReference type="GO" id="GO:0043200">
    <property type="term" value="P:response to amino acid"/>
    <property type="evidence" value="ECO:0007669"/>
    <property type="project" value="TreeGrafter"/>
</dbReference>
<dbReference type="PROSITE" id="PS50956">
    <property type="entry name" value="HTH_ASNC_2"/>
    <property type="match status" value="1"/>
</dbReference>
<dbReference type="RefSeq" id="WP_117394031.1">
    <property type="nucleotide sequence ID" value="NZ_QWDC01000005.1"/>
</dbReference>
<comment type="caution">
    <text evidence="5">The sequence shown here is derived from an EMBL/GenBank/DDBJ whole genome shotgun (WGS) entry which is preliminary data.</text>
</comment>
<evidence type="ECO:0000313" key="5">
    <source>
        <dbReference type="EMBL" id="RFZ90064.1"/>
    </source>
</evidence>
<dbReference type="InterPro" id="IPR000485">
    <property type="entry name" value="AsnC-type_HTH_dom"/>
</dbReference>
<dbReference type="GO" id="GO:0043565">
    <property type="term" value="F:sequence-specific DNA binding"/>
    <property type="evidence" value="ECO:0007669"/>
    <property type="project" value="InterPro"/>
</dbReference>
<sequence length="161" mass="18800">MNNPFRPDKTDLEILRLLEQDGRMPHKVIAQHVHKSITPIHSRLAKLQNEGYIRRFTALLNPRKIGRGLTAYTQVILKVHSQESLENFMKQAEKINEVMECYHLTGAFDFLLRITIRDMDAYNELLLKKLSNLPEVAQMQTSFVISEAKYNTAYFYSRSDE</sequence>
<evidence type="ECO:0000256" key="1">
    <source>
        <dbReference type="ARBA" id="ARBA00023015"/>
    </source>
</evidence>
<protein>
    <submittedName>
        <fullName evidence="5">Lrp/AsnC family transcriptional regulator</fullName>
    </submittedName>
</protein>